<organism evidence="1 2">
    <name type="scientific">Ixodes persulcatus</name>
    <name type="common">Taiga tick</name>
    <dbReference type="NCBI Taxonomy" id="34615"/>
    <lineage>
        <taxon>Eukaryota</taxon>
        <taxon>Metazoa</taxon>
        <taxon>Ecdysozoa</taxon>
        <taxon>Arthropoda</taxon>
        <taxon>Chelicerata</taxon>
        <taxon>Arachnida</taxon>
        <taxon>Acari</taxon>
        <taxon>Parasitiformes</taxon>
        <taxon>Ixodida</taxon>
        <taxon>Ixodoidea</taxon>
        <taxon>Ixodidae</taxon>
        <taxon>Ixodinae</taxon>
        <taxon>Ixodes</taxon>
    </lineage>
</organism>
<evidence type="ECO:0000313" key="2">
    <source>
        <dbReference type="Proteomes" id="UP000805193"/>
    </source>
</evidence>
<gene>
    <name evidence="1" type="ORF">HPB47_017443</name>
</gene>
<evidence type="ECO:0000313" key="1">
    <source>
        <dbReference type="EMBL" id="KAG0437449.1"/>
    </source>
</evidence>
<protein>
    <submittedName>
        <fullName evidence="1">Uncharacterized protein</fullName>
    </submittedName>
</protein>
<sequence>SQRATHAASLRMSLHLQLELPIAAATNFAAESEAETADNSSSSESEPDDEASPKSGPKTQLDELLYPGSKVTTAESLMMAMGYSLRHCSSKEAMEDLLKLLDAHLPEETEYPTSKYMFLKHFTGSGSTKMTHFYCSNCSGYIGELCPSMGEICCKQCCMRHTEKTLLESQSYFFMLDLVSQIRDMLEARNGDRLSKHCLAYDVTDMSESLGCSRLPLGEDDLTVTFNTDGVPLFESSHFGIWPLLVQINELPFAERSQKPLLCGLWFGTGKPSMNSFLVPFVKTMNELSSQGFSWTDSTGRSRTTKVFPGPCTVDTVARCEVMQMTQFN</sequence>
<feature type="non-terminal residue" evidence="1">
    <location>
        <position position="1"/>
    </location>
</feature>
<feature type="non-terminal residue" evidence="1">
    <location>
        <position position="329"/>
    </location>
</feature>
<accession>A0AC60QQT8</accession>
<dbReference type="Proteomes" id="UP000805193">
    <property type="component" value="Unassembled WGS sequence"/>
</dbReference>
<dbReference type="EMBL" id="JABSTQ010006356">
    <property type="protein sequence ID" value="KAG0437449.1"/>
    <property type="molecule type" value="Genomic_DNA"/>
</dbReference>
<reference evidence="1 2" key="1">
    <citation type="journal article" date="2020" name="Cell">
        <title>Large-Scale Comparative Analyses of Tick Genomes Elucidate Their Genetic Diversity and Vector Capacities.</title>
        <authorList>
            <consortium name="Tick Genome and Microbiome Consortium (TIGMIC)"/>
            <person name="Jia N."/>
            <person name="Wang J."/>
            <person name="Shi W."/>
            <person name="Du L."/>
            <person name="Sun Y."/>
            <person name="Zhan W."/>
            <person name="Jiang J.F."/>
            <person name="Wang Q."/>
            <person name="Zhang B."/>
            <person name="Ji P."/>
            <person name="Bell-Sakyi L."/>
            <person name="Cui X.M."/>
            <person name="Yuan T.T."/>
            <person name="Jiang B.G."/>
            <person name="Yang W.F."/>
            <person name="Lam T.T."/>
            <person name="Chang Q.C."/>
            <person name="Ding S.J."/>
            <person name="Wang X.J."/>
            <person name="Zhu J.G."/>
            <person name="Ruan X.D."/>
            <person name="Zhao L."/>
            <person name="Wei J.T."/>
            <person name="Ye R.Z."/>
            <person name="Que T.C."/>
            <person name="Du C.H."/>
            <person name="Zhou Y.H."/>
            <person name="Cheng J.X."/>
            <person name="Dai P.F."/>
            <person name="Guo W.B."/>
            <person name="Han X.H."/>
            <person name="Huang E.J."/>
            <person name="Li L.F."/>
            <person name="Wei W."/>
            <person name="Gao Y.C."/>
            <person name="Liu J.Z."/>
            <person name="Shao H.Z."/>
            <person name="Wang X."/>
            <person name="Wang C.C."/>
            <person name="Yang T.C."/>
            <person name="Huo Q.B."/>
            <person name="Li W."/>
            <person name="Chen H.Y."/>
            <person name="Chen S.E."/>
            <person name="Zhou L.G."/>
            <person name="Ni X.B."/>
            <person name="Tian J.H."/>
            <person name="Sheng Y."/>
            <person name="Liu T."/>
            <person name="Pan Y.S."/>
            <person name="Xia L.Y."/>
            <person name="Li J."/>
            <person name="Zhao F."/>
            <person name="Cao W.C."/>
        </authorList>
    </citation>
    <scope>NUCLEOTIDE SEQUENCE [LARGE SCALE GENOMIC DNA]</scope>
    <source>
        <strain evidence="1">Iper-2018</strain>
    </source>
</reference>
<name>A0AC60QQT8_IXOPE</name>
<comment type="caution">
    <text evidence="1">The sequence shown here is derived from an EMBL/GenBank/DDBJ whole genome shotgun (WGS) entry which is preliminary data.</text>
</comment>
<keyword evidence="2" id="KW-1185">Reference proteome</keyword>
<proteinExistence type="predicted"/>